<evidence type="ECO:0000313" key="2">
    <source>
        <dbReference type="EMBL" id="KLE35434.1"/>
    </source>
</evidence>
<reference evidence="2 3" key="1">
    <citation type="submission" date="2015-04" db="EMBL/GenBank/DDBJ databases">
        <title>The draft genome sequence of Erythrobacter luteus KA37.</title>
        <authorList>
            <person name="Zhuang L."/>
            <person name="Liu Y."/>
            <person name="Shao Z."/>
        </authorList>
    </citation>
    <scope>NUCLEOTIDE SEQUENCE [LARGE SCALE GENOMIC DNA]</scope>
    <source>
        <strain evidence="2 3">KA37</strain>
    </source>
</reference>
<keyword evidence="1" id="KW-0732">Signal</keyword>
<name>A0A0G9MXX9_9SPHN</name>
<dbReference type="PATRIC" id="fig|1581420.6.peg.625"/>
<dbReference type="AlphaFoldDB" id="A0A0G9MXX9"/>
<dbReference type="PROSITE" id="PS51257">
    <property type="entry name" value="PROKAR_LIPOPROTEIN"/>
    <property type="match status" value="1"/>
</dbReference>
<organism evidence="2 3">
    <name type="scientific">Aurantiacibacter luteus</name>
    <dbReference type="NCBI Taxonomy" id="1581420"/>
    <lineage>
        <taxon>Bacteria</taxon>
        <taxon>Pseudomonadati</taxon>
        <taxon>Pseudomonadota</taxon>
        <taxon>Alphaproteobacteria</taxon>
        <taxon>Sphingomonadales</taxon>
        <taxon>Erythrobacteraceae</taxon>
        <taxon>Aurantiacibacter</taxon>
    </lineage>
</organism>
<dbReference type="OrthoDB" id="7410546at2"/>
<dbReference type="RefSeq" id="WP_047002835.1">
    <property type="nucleotide sequence ID" value="NZ_LBHB01000001.1"/>
</dbReference>
<feature type="signal peptide" evidence="1">
    <location>
        <begin position="1"/>
        <end position="19"/>
    </location>
</feature>
<proteinExistence type="predicted"/>
<gene>
    <name evidence="2" type="ORF">AAW00_03100</name>
</gene>
<protein>
    <recommendedName>
        <fullName evidence="4">Lipoprotein</fullName>
    </recommendedName>
</protein>
<evidence type="ECO:0008006" key="4">
    <source>
        <dbReference type="Google" id="ProtNLM"/>
    </source>
</evidence>
<sequence length="131" mass="13463">MNKLIAIAAAPVLALGVVACGDNNADAPTEANMDTTTATPAPTMASTTAGTYTSTATGGENVAITLNQDGTYTMMQGGEQTETGNWVDNARGTCLTAEGASEMCYRIEQTGTNGMVNITGPDGQVTEFRMQ</sequence>
<feature type="chain" id="PRO_5002579502" description="Lipoprotein" evidence="1">
    <location>
        <begin position="20"/>
        <end position="131"/>
    </location>
</feature>
<evidence type="ECO:0000313" key="3">
    <source>
        <dbReference type="Proteomes" id="UP000053464"/>
    </source>
</evidence>
<comment type="caution">
    <text evidence="2">The sequence shown here is derived from an EMBL/GenBank/DDBJ whole genome shotgun (WGS) entry which is preliminary data.</text>
</comment>
<dbReference type="EMBL" id="LBHB01000001">
    <property type="protein sequence ID" value="KLE35434.1"/>
    <property type="molecule type" value="Genomic_DNA"/>
</dbReference>
<evidence type="ECO:0000256" key="1">
    <source>
        <dbReference type="SAM" id="SignalP"/>
    </source>
</evidence>
<dbReference type="Proteomes" id="UP000053464">
    <property type="component" value="Unassembled WGS sequence"/>
</dbReference>
<accession>A0A0G9MXX9</accession>
<keyword evidence="3" id="KW-1185">Reference proteome</keyword>